<sequence>MGSLGFHRGKQQLQQIIYTIKCDLEKLEELVIETLSNQGFVNGILEFGAARKFYNPFHQISFEILRPKASPSQQCKNREGELGSSSFFFIDALRTKKNIASPNTTVPTSTPAAKAPTTIPFARPTGIFPEKLFDERSSVVTYGIMADILEGISPERSLEDRSSVCKEEQFAMPKGKLPFNPIPDK</sequence>
<proteinExistence type="predicted"/>
<evidence type="ECO:0000313" key="1">
    <source>
        <dbReference type="EMBL" id="KAJ8440368.1"/>
    </source>
</evidence>
<keyword evidence="2" id="KW-1185">Reference proteome</keyword>
<comment type="caution">
    <text evidence="1">The sequence shown here is derived from an EMBL/GenBank/DDBJ whole genome shotgun (WGS) entry which is preliminary data.</text>
</comment>
<name>A0A9Q1QFF1_9CARY</name>
<dbReference type="Proteomes" id="UP001153076">
    <property type="component" value="Unassembled WGS sequence"/>
</dbReference>
<evidence type="ECO:0000313" key="2">
    <source>
        <dbReference type="Proteomes" id="UP001153076"/>
    </source>
</evidence>
<organism evidence="1 2">
    <name type="scientific">Carnegiea gigantea</name>
    <dbReference type="NCBI Taxonomy" id="171969"/>
    <lineage>
        <taxon>Eukaryota</taxon>
        <taxon>Viridiplantae</taxon>
        <taxon>Streptophyta</taxon>
        <taxon>Embryophyta</taxon>
        <taxon>Tracheophyta</taxon>
        <taxon>Spermatophyta</taxon>
        <taxon>Magnoliopsida</taxon>
        <taxon>eudicotyledons</taxon>
        <taxon>Gunneridae</taxon>
        <taxon>Pentapetalae</taxon>
        <taxon>Caryophyllales</taxon>
        <taxon>Cactineae</taxon>
        <taxon>Cactaceae</taxon>
        <taxon>Cactoideae</taxon>
        <taxon>Echinocereeae</taxon>
        <taxon>Carnegiea</taxon>
    </lineage>
</organism>
<accession>A0A9Q1QFF1</accession>
<protein>
    <submittedName>
        <fullName evidence="1">Uncharacterized protein</fullName>
    </submittedName>
</protein>
<reference evidence="1" key="1">
    <citation type="submission" date="2022-04" db="EMBL/GenBank/DDBJ databases">
        <title>Carnegiea gigantea Genome sequencing and assembly v2.</title>
        <authorList>
            <person name="Copetti D."/>
            <person name="Sanderson M.J."/>
            <person name="Burquez A."/>
            <person name="Wojciechowski M.F."/>
        </authorList>
    </citation>
    <scope>NUCLEOTIDE SEQUENCE</scope>
    <source>
        <strain evidence="1">SGP5-SGP5p</strain>
        <tissue evidence="1">Aerial part</tissue>
    </source>
</reference>
<dbReference type="AlphaFoldDB" id="A0A9Q1QFF1"/>
<dbReference type="EMBL" id="JAKOGI010000193">
    <property type="protein sequence ID" value="KAJ8440368.1"/>
    <property type="molecule type" value="Genomic_DNA"/>
</dbReference>
<gene>
    <name evidence="1" type="ORF">Cgig2_012804</name>
</gene>